<dbReference type="CDD" id="cd03220">
    <property type="entry name" value="ABC_KpsT_Wzt"/>
    <property type="match status" value="1"/>
</dbReference>
<dbReference type="GO" id="GO:0016020">
    <property type="term" value="C:membrane"/>
    <property type="evidence" value="ECO:0007669"/>
    <property type="project" value="InterPro"/>
</dbReference>
<gene>
    <name evidence="6" type="ORF">EFB08_16650</name>
</gene>
<dbReference type="PANTHER" id="PTHR46743">
    <property type="entry name" value="TEICHOIC ACIDS EXPORT ATP-BINDING PROTEIN TAGH"/>
    <property type="match status" value="1"/>
</dbReference>
<dbReference type="Pfam" id="PF00005">
    <property type="entry name" value="ABC_tran"/>
    <property type="match status" value="1"/>
</dbReference>
<reference evidence="6 7" key="1">
    <citation type="submission" date="2018-11" db="EMBL/GenBank/DDBJ databases">
        <title>Rufibacter latericius sp. nov., isolated from water in Baiyang Lake.</title>
        <authorList>
            <person name="Yang Y."/>
        </authorList>
    </citation>
    <scope>NUCLEOTIDE SEQUENCE [LARGE SCALE GENOMIC DNA]</scope>
    <source>
        <strain evidence="6 7">R-22-1c-1</strain>
    </source>
</reference>
<dbReference type="AlphaFoldDB" id="A0A3M9MG61"/>
<dbReference type="Gene3D" id="3.40.50.300">
    <property type="entry name" value="P-loop containing nucleotide triphosphate hydrolases"/>
    <property type="match status" value="1"/>
</dbReference>
<dbReference type="CDD" id="cd10147">
    <property type="entry name" value="Wzt_C-like"/>
    <property type="match status" value="1"/>
</dbReference>
<dbReference type="GO" id="GO:0140359">
    <property type="term" value="F:ABC-type transporter activity"/>
    <property type="evidence" value="ECO:0007669"/>
    <property type="project" value="InterPro"/>
</dbReference>
<name>A0A3M9MG61_9BACT</name>
<dbReference type="InterPro" id="IPR003439">
    <property type="entry name" value="ABC_transporter-like_ATP-bd"/>
</dbReference>
<keyword evidence="4 6" id="KW-0067">ATP-binding</keyword>
<feature type="domain" description="ABC transporter" evidence="5">
    <location>
        <begin position="38"/>
        <end position="271"/>
    </location>
</feature>
<evidence type="ECO:0000259" key="5">
    <source>
        <dbReference type="PROSITE" id="PS50893"/>
    </source>
</evidence>
<evidence type="ECO:0000256" key="1">
    <source>
        <dbReference type="ARBA" id="ARBA00005417"/>
    </source>
</evidence>
<dbReference type="GO" id="GO:0005524">
    <property type="term" value="F:ATP binding"/>
    <property type="evidence" value="ECO:0007669"/>
    <property type="project" value="UniProtKB-KW"/>
</dbReference>
<proteinExistence type="inferred from homology"/>
<comment type="caution">
    <text evidence="6">The sequence shown here is derived from an EMBL/GenBank/DDBJ whole genome shotgun (WGS) entry which is preliminary data.</text>
</comment>
<keyword evidence="7" id="KW-1185">Reference proteome</keyword>
<sequence length="435" mass="48703">MGEVVIQVENLSKVYQLGTIGTGTIKQDLSRWWNTSVLKKEDSFYYPQTSEETSASNQGQKAFWALQDVSFEIKQGEVWGIIGNNGAGKSTLLKIISRIVKPTKGVIRGKGKISSLLEVGTGFNQELTGRENIFLSGYILGMTKREINAKFDEIVDFSGIEKFLDTPVKRYSSGMYVRLAFAVAAHLEPDILIIDEVLAVGDAEFQKKCLGKVRDVSKSEGRTILFVSHSMQAVGSLCDHGLWLQKGRLMETGPASTVINNYLKGVKKFQLHHSWSNMVEAPGNEFVRFKSIRLIPHLSDLDAPLDIRTPLTVKFQLWNLVDDQALSVGLHLFSYGGECIFDIPSPTVSCQKGIVEGECTIPGNFLNDGSYYISLIVVKDTSVNLFYHEECLAFELEDYRGDIKWFGKWMGAVRPSFPFHIEQKELVIQEEPQLP</sequence>
<dbReference type="SUPFAM" id="SSF52540">
    <property type="entry name" value="P-loop containing nucleoside triphosphate hydrolases"/>
    <property type="match status" value="1"/>
</dbReference>
<dbReference type="RefSeq" id="WP_123128100.1">
    <property type="nucleotide sequence ID" value="NZ_RJJD01000011.1"/>
</dbReference>
<evidence type="ECO:0000256" key="2">
    <source>
        <dbReference type="ARBA" id="ARBA00022448"/>
    </source>
</evidence>
<evidence type="ECO:0000256" key="3">
    <source>
        <dbReference type="ARBA" id="ARBA00022741"/>
    </source>
</evidence>
<organism evidence="6 7">
    <name type="scientific">Rufibacter latericius</name>
    <dbReference type="NCBI Taxonomy" id="2487040"/>
    <lineage>
        <taxon>Bacteria</taxon>
        <taxon>Pseudomonadati</taxon>
        <taxon>Bacteroidota</taxon>
        <taxon>Cytophagia</taxon>
        <taxon>Cytophagales</taxon>
        <taxon>Hymenobacteraceae</taxon>
        <taxon>Rufibacter</taxon>
    </lineage>
</organism>
<dbReference type="OrthoDB" id="9785229at2"/>
<dbReference type="InterPro" id="IPR050683">
    <property type="entry name" value="Bact_Polysacc_Export_ATP-bd"/>
</dbReference>
<dbReference type="InterPro" id="IPR027417">
    <property type="entry name" value="P-loop_NTPase"/>
</dbReference>
<dbReference type="InterPro" id="IPR015860">
    <property type="entry name" value="ABC_transpr_TagH-like"/>
</dbReference>
<comment type="similarity">
    <text evidence="1">Belongs to the ABC transporter superfamily.</text>
</comment>
<dbReference type="SMART" id="SM00382">
    <property type="entry name" value="AAA"/>
    <property type="match status" value="1"/>
</dbReference>
<evidence type="ECO:0000256" key="4">
    <source>
        <dbReference type="ARBA" id="ARBA00022840"/>
    </source>
</evidence>
<dbReference type="PROSITE" id="PS50893">
    <property type="entry name" value="ABC_TRANSPORTER_2"/>
    <property type="match status" value="1"/>
</dbReference>
<dbReference type="EMBL" id="RJJD01000011">
    <property type="protein sequence ID" value="RNI24542.1"/>
    <property type="molecule type" value="Genomic_DNA"/>
</dbReference>
<protein>
    <submittedName>
        <fullName evidence="6">ABC transporter ATP-binding protein</fullName>
    </submittedName>
</protein>
<keyword evidence="2" id="KW-0813">Transport</keyword>
<dbReference type="PANTHER" id="PTHR46743:SF2">
    <property type="entry name" value="TEICHOIC ACIDS EXPORT ATP-BINDING PROTEIN TAGH"/>
    <property type="match status" value="1"/>
</dbReference>
<dbReference type="GO" id="GO:0016887">
    <property type="term" value="F:ATP hydrolysis activity"/>
    <property type="evidence" value="ECO:0007669"/>
    <property type="project" value="InterPro"/>
</dbReference>
<dbReference type="Proteomes" id="UP000272117">
    <property type="component" value="Unassembled WGS sequence"/>
</dbReference>
<accession>A0A3M9MG61</accession>
<keyword evidence="3" id="KW-0547">Nucleotide-binding</keyword>
<evidence type="ECO:0000313" key="7">
    <source>
        <dbReference type="Proteomes" id="UP000272117"/>
    </source>
</evidence>
<dbReference type="InterPro" id="IPR029439">
    <property type="entry name" value="Wzt_C"/>
</dbReference>
<evidence type="ECO:0000313" key="6">
    <source>
        <dbReference type="EMBL" id="RNI24542.1"/>
    </source>
</evidence>
<dbReference type="InterPro" id="IPR003593">
    <property type="entry name" value="AAA+_ATPase"/>
</dbReference>